<evidence type="ECO:0000256" key="4">
    <source>
        <dbReference type="ARBA" id="ARBA00022679"/>
    </source>
</evidence>
<dbReference type="PANTHER" id="PTHR11601:SF34">
    <property type="entry name" value="CYSTEINE DESULFURASE"/>
    <property type="match status" value="1"/>
</dbReference>
<dbReference type="PROSITE" id="PS00595">
    <property type="entry name" value="AA_TRANSFER_CLASS_5"/>
    <property type="match status" value="1"/>
</dbReference>
<evidence type="ECO:0000313" key="11">
    <source>
        <dbReference type="EMBL" id="OHS94303.1"/>
    </source>
</evidence>
<keyword evidence="8" id="KW-0411">Iron-sulfur</keyword>
<evidence type="ECO:0000256" key="8">
    <source>
        <dbReference type="ARBA" id="ARBA00023014"/>
    </source>
</evidence>
<dbReference type="InterPro" id="IPR000192">
    <property type="entry name" value="Aminotrans_V_dom"/>
</dbReference>
<dbReference type="RefSeq" id="XP_068347440.1">
    <property type="nucleotide sequence ID" value="XM_068512680.1"/>
</dbReference>
<evidence type="ECO:0000256" key="1">
    <source>
        <dbReference type="ARBA" id="ARBA00001933"/>
    </source>
</evidence>
<dbReference type="PIRSF" id="PIRSF005572">
    <property type="entry name" value="NifS"/>
    <property type="match status" value="1"/>
</dbReference>
<dbReference type="InterPro" id="IPR016454">
    <property type="entry name" value="Cysteine_dSase"/>
</dbReference>
<evidence type="ECO:0000313" key="12">
    <source>
        <dbReference type="Proteomes" id="UP000179807"/>
    </source>
</evidence>
<gene>
    <name evidence="11" type="primary">iscS</name>
    <name evidence="11" type="ORF">TRFO_39493</name>
</gene>
<protein>
    <recommendedName>
        <fullName evidence="3">cysteine desulfurase</fullName>
        <ecNumber evidence="3">2.8.1.7</ecNumber>
    </recommendedName>
</protein>
<dbReference type="InterPro" id="IPR020578">
    <property type="entry name" value="Aminotrans_V_PyrdxlP_BS"/>
</dbReference>
<keyword evidence="12" id="KW-1185">Reference proteome</keyword>
<dbReference type="AlphaFoldDB" id="A0A1J4J7U4"/>
<evidence type="ECO:0000256" key="6">
    <source>
        <dbReference type="ARBA" id="ARBA00022898"/>
    </source>
</evidence>
<keyword evidence="6" id="KW-0663">Pyridoxal phosphate</keyword>
<evidence type="ECO:0000259" key="10">
    <source>
        <dbReference type="Pfam" id="PF00266"/>
    </source>
</evidence>
<evidence type="ECO:0000256" key="9">
    <source>
        <dbReference type="RuleBase" id="RU004504"/>
    </source>
</evidence>
<proteinExistence type="inferred from homology"/>
<organism evidence="11 12">
    <name type="scientific">Tritrichomonas foetus</name>
    <dbReference type="NCBI Taxonomy" id="1144522"/>
    <lineage>
        <taxon>Eukaryota</taxon>
        <taxon>Metamonada</taxon>
        <taxon>Parabasalia</taxon>
        <taxon>Tritrichomonadida</taxon>
        <taxon>Tritrichomonadidae</taxon>
        <taxon>Tritrichomonas</taxon>
    </lineage>
</organism>
<comment type="similarity">
    <text evidence="2">Belongs to the class-V pyridoxal-phosphate-dependent aminotransferase family. NifS/IscS subfamily.</text>
</comment>
<keyword evidence="5" id="KW-0479">Metal-binding</keyword>
<dbReference type="VEuPathDB" id="TrichDB:TRFO_39493"/>
<comment type="cofactor">
    <cofactor evidence="1 9">
        <name>pyridoxal 5'-phosphate</name>
        <dbReference type="ChEBI" id="CHEBI:597326"/>
    </cofactor>
</comment>
<keyword evidence="7" id="KW-0408">Iron</keyword>
<dbReference type="GeneID" id="94847384"/>
<dbReference type="InterPro" id="IPR015422">
    <property type="entry name" value="PyrdxlP-dep_Trfase_small"/>
</dbReference>
<dbReference type="SUPFAM" id="SSF53383">
    <property type="entry name" value="PLP-dependent transferases"/>
    <property type="match status" value="1"/>
</dbReference>
<reference evidence="11" key="1">
    <citation type="submission" date="2016-10" db="EMBL/GenBank/DDBJ databases">
        <authorList>
            <person name="Benchimol M."/>
            <person name="Almeida L.G."/>
            <person name="Vasconcelos A.T."/>
            <person name="Perreira-Neves A."/>
            <person name="Rosa I.A."/>
            <person name="Tasca T."/>
            <person name="Bogo M.R."/>
            <person name="de Souza W."/>
        </authorList>
    </citation>
    <scope>NUCLEOTIDE SEQUENCE [LARGE SCALE GENOMIC DNA]</scope>
    <source>
        <strain evidence="11">K</strain>
    </source>
</reference>
<dbReference type="Gene3D" id="3.90.1150.10">
    <property type="entry name" value="Aspartate Aminotransferase, domain 1"/>
    <property type="match status" value="2"/>
</dbReference>
<keyword evidence="4" id="KW-0808">Transferase</keyword>
<dbReference type="InterPro" id="IPR015421">
    <property type="entry name" value="PyrdxlP-dep_Trfase_major"/>
</dbReference>
<accession>A0A1J4J7U4</accession>
<evidence type="ECO:0000256" key="2">
    <source>
        <dbReference type="ARBA" id="ARBA00006490"/>
    </source>
</evidence>
<dbReference type="EMBL" id="MLAK01001328">
    <property type="protein sequence ID" value="OHS94303.1"/>
    <property type="molecule type" value="Genomic_DNA"/>
</dbReference>
<dbReference type="EC" id="2.8.1.7" evidence="3"/>
<sequence>MSENFPIYLDYNATTPLHPEVSKVMAATLGTNFFDGNFGNASSAHFYGNHAHEVIEDSRNNLAKLLGCKSSELIFTSCGSESNNIAIFGACHKFKTMFPSKTCEIIISCVDHPSVKETCKFASELYDAKIVEIPVNAQGQIDPHFVLEKVNENTCLVSIMFANNEIGTLLNVPEVFNLIENQRKQLNSEFPLLHTDCAQAIGKVPVKVNFLHCDLLSVAAHKFYGPKGVGALFIRKDVQIPRTILHGAGQERGLRPGTENITGIAGLGKAAEIANNEIIERLEMQSDFVLSLFNIIKERINNKVPIKVNGMLNEHLFNCTFKQVINELINSEKNYENSNNNENIENLKNCLMKLGCLPGTLSISFKGLEAMDVVSRLSDKVCTSVGSACHSKCRQMSSILAAVGLDECFAFGTFRISVGCGLTKETVIRAANLLADDILSHLPQQ</sequence>
<dbReference type="GO" id="GO:0046872">
    <property type="term" value="F:metal ion binding"/>
    <property type="evidence" value="ECO:0007669"/>
    <property type="project" value="UniProtKB-KW"/>
</dbReference>
<comment type="caution">
    <text evidence="11">The sequence shown here is derived from an EMBL/GenBank/DDBJ whole genome shotgun (WGS) entry which is preliminary data.</text>
</comment>
<evidence type="ECO:0000256" key="5">
    <source>
        <dbReference type="ARBA" id="ARBA00022723"/>
    </source>
</evidence>
<evidence type="ECO:0000256" key="3">
    <source>
        <dbReference type="ARBA" id="ARBA00012239"/>
    </source>
</evidence>
<evidence type="ECO:0000256" key="7">
    <source>
        <dbReference type="ARBA" id="ARBA00023004"/>
    </source>
</evidence>
<name>A0A1J4J7U4_9EUKA</name>
<dbReference type="OrthoDB" id="10250117at2759"/>
<dbReference type="GO" id="GO:0031071">
    <property type="term" value="F:cysteine desulfurase activity"/>
    <property type="evidence" value="ECO:0007669"/>
    <property type="project" value="UniProtKB-EC"/>
</dbReference>
<dbReference type="Pfam" id="PF00266">
    <property type="entry name" value="Aminotran_5"/>
    <property type="match status" value="1"/>
</dbReference>
<feature type="domain" description="Aminotransferase class V" evidence="10">
    <location>
        <begin position="7"/>
        <end position="327"/>
    </location>
</feature>
<dbReference type="PANTHER" id="PTHR11601">
    <property type="entry name" value="CYSTEINE DESULFURYLASE FAMILY MEMBER"/>
    <property type="match status" value="1"/>
</dbReference>
<dbReference type="InterPro" id="IPR015424">
    <property type="entry name" value="PyrdxlP-dep_Trfase"/>
</dbReference>
<dbReference type="Gene3D" id="3.40.640.10">
    <property type="entry name" value="Type I PLP-dependent aspartate aminotransferase-like (Major domain)"/>
    <property type="match status" value="1"/>
</dbReference>
<dbReference type="Proteomes" id="UP000179807">
    <property type="component" value="Unassembled WGS sequence"/>
</dbReference>
<dbReference type="GO" id="GO:0051536">
    <property type="term" value="F:iron-sulfur cluster binding"/>
    <property type="evidence" value="ECO:0007669"/>
    <property type="project" value="UniProtKB-KW"/>
</dbReference>